<comment type="subunit">
    <text evidence="6">Homotetramer.</text>
</comment>
<comment type="similarity">
    <text evidence="3">Belongs to the DapA family. NanA subfamily.</text>
</comment>
<keyword evidence="13" id="KW-0119">Carbohydrate metabolism</keyword>
<sequence>MAPAYEICVGLKKGHRITANTPRPKPANRRAKVLKITNLSAPLFAKLSATRRTRGELLNCLKISKDKRALKFAKRRLGSHLPPNASAKRWCELCRRSIARRSRRNGELDLDKIPAYARLLSQSGVRSVFVCGSTGEFPSLSLDERRRVLEAWCQARADGLIDTVTAHVGTCCLKDTILLARHAVQKCNADAVASVGSLLDVAQLMRRAAALVPNLVGLKFTDSSLSQLAACSEVVAPDGRQMQAIIGLDDLTLPARSHSSPASPAASGPYSSDLIGSGRLRYGVAVKNHHVLDANGPRTAASALKPLNSPARNHSRTAAKRCCCRCHRLRVGEVPACPGADAEVAAAAAAAAAVAVEFRQQTGGYDRSAQRRMSTTMSTLMSISADTLPLKQMRILVFAGQLAAFSAAAPPAPPAAAEQPLLLALLLCAQSERSAIKHCGEAAMFTSGVCPHQLRAPGSTAAAALSATARCSSAGSGDSTTPPLRRCCASGLIRHGFYLALKLLRGQLLEARSSAPLRCRLLRLLQLLQLVLQLGQLQLRLRSQLAQLVGRFGLRCSRSLCGREFASAAWPIRAAQTRLLAWPPRPTDCDRRSISGISAEQPRSSQSARRR</sequence>
<dbReference type="GO" id="GO:0008747">
    <property type="term" value="F:N-acetylneuraminate lyase activity"/>
    <property type="evidence" value="ECO:0007669"/>
    <property type="project" value="UniProtKB-EC"/>
</dbReference>
<dbReference type="Gene3D" id="1.10.10.1760">
    <property type="entry name" value="60S ribosomal protein L36"/>
    <property type="match status" value="1"/>
</dbReference>
<comment type="subunit">
    <text evidence="5">Component of the large ribosomal subunit.</text>
</comment>
<comment type="similarity">
    <text evidence="4">Belongs to the eukaryotic ribosomal protein eL36 family.</text>
</comment>
<dbReference type="EC" id="4.1.3.3" evidence="7"/>
<evidence type="ECO:0000313" key="19">
    <source>
        <dbReference type="WBParaSite" id="maker-unitig_26670-snap-gene-0.3-mRNA-1"/>
    </source>
</evidence>
<evidence type="ECO:0000256" key="13">
    <source>
        <dbReference type="ARBA" id="ARBA00023277"/>
    </source>
</evidence>
<evidence type="ECO:0000256" key="8">
    <source>
        <dbReference type="ARBA" id="ARBA00022490"/>
    </source>
</evidence>
<keyword evidence="10" id="KW-0456">Lyase</keyword>
<dbReference type="InterPro" id="IPR002220">
    <property type="entry name" value="DapA-like"/>
</dbReference>
<evidence type="ECO:0000256" key="6">
    <source>
        <dbReference type="ARBA" id="ARBA00011881"/>
    </source>
</evidence>
<evidence type="ECO:0000313" key="18">
    <source>
        <dbReference type="Proteomes" id="UP000095280"/>
    </source>
</evidence>
<evidence type="ECO:0000256" key="4">
    <source>
        <dbReference type="ARBA" id="ARBA00006509"/>
    </source>
</evidence>
<evidence type="ECO:0000256" key="2">
    <source>
        <dbReference type="ARBA" id="ARBA00004878"/>
    </source>
</evidence>
<evidence type="ECO:0000256" key="5">
    <source>
        <dbReference type="ARBA" id="ARBA00011133"/>
    </source>
</evidence>
<evidence type="ECO:0000256" key="11">
    <source>
        <dbReference type="ARBA" id="ARBA00023270"/>
    </source>
</evidence>
<dbReference type="Pfam" id="PF00701">
    <property type="entry name" value="DHDPS"/>
    <property type="match status" value="1"/>
</dbReference>
<evidence type="ECO:0000256" key="16">
    <source>
        <dbReference type="ARBA" id="ARBA00044906"/>
    </source>
</evidence>
<dbReference type="PANTHER" id="PTHR12128:SF21">
    <property type="entry name" value="N-ACETYLNEURAMINATE LYASE"/>
    <property type="match status" value="1"/>
</dbReference>
<dbReference type="Proteomes" id="UP000095280">
    <property type="component" value="Unplaced"/>
</dbReference>
<dbReference type="SMART" id="SM01130">
    <property type="entry name" value="DHDPS"/>
    <property type="match status" value="1"/>
</dbReference>
<keyword evidence="11" id="KW-0704">Schiff base</keyword>
<dbReference type="GO" id="GO:1990904">
    <property type="term" value="C:ribonucleoprotein complex"/>
    <property type="evidence" value="ECO:0007669"/>
    <property type="project" value="UniProtKB-KW"/>
</dbReference>
<accession>A0A1I8FA66</accession>
<dbReference type="WBParaSite" id="maker-unitig_26670-snap-gene-0.3-mRNA-1">
    <property type="protein sequence ID" value="maker-unitig_26670-snap-gene-0.3-mRNA-1"/>
    <property type="gene ID" value="maker-unitig_26670-snap-gene-0.3"/>
</dbReference>
<evidence type="ECO:0000256" key="1">
    <source>
        <dbReference type="ARBA" id="ARBA00004496"/>
    </source>
</evidence>
<dbReference type="GO" id="GO:0006412">
    <property type="term" value="P:translation"/>
    <property type="evidence" value="ECO:0007669"/>
    <property type="project" value="InterPro"/>
</dbReference>
<keyword evidence="8" id="KW-0963">Cytoplasm</keyword>
<reference evidence="19" key="1">
    <citation type="submission" date="2016-11" db="UniProtKB">
        <authorList>
            <consortium name="WormBaseParasite"/>
        </authorList>
    </citation>
    <scope>IDENTIFICATION</scope>
</reference>
<dbReference type="PANTHER" id="PTHR12128">
    <property type="entry name" value="DIHYDRODIPICOLINATE SYNTHASE"/>
    <property type="match status" value="1"/>
</dbReference>
<dbReference type="Gene3D" id="3.20.20.70">
    <property type="entry name" value="Aldolase class I"/>
    <property type="match status" value="1"/>
</dbReference>
<dbReference type="InterPro" id="IPR020624">
    <property type="entry name" value="Schiff_base-form_aldolases_CS"/>
</dbReference>
<keyword evidence="9" id="KW-0689">Ribosomal protein</keyword>
<evidence type="ECO:0000256" key="12">
    <source>
        <dbReference type="ARBA" id="ARBA00023274"/>
    </source>
</evidence>
<evidence type="ECO:0000256" key="14">
    <source>
        <dbReference type="ARBA" id="ARBA00035226"/>
    </source>
</evidence>
<evidence type="ECO:0000256" key="3">
    <source>
        <dbReference type="ARBA" id="ARBA00006324"/>
    </source>
</evidence>
<dbReference type="SUPFAM" id="SSF51569">
    <property type="entry name" value="Aldolase"/>
    <property type="match status" value="1"/>
</dbReference>
<feature type="compositionally biased region" description="Polar residues" evidence="17">
    <location>
        <begin position="595"/>
        <end position="611"/>
    </location>
</feature>
<dbReference type="Pfam" id="PF01158">
    <property type="entry name" value="Ribosomal_L36e"/>
    <property type="match status" value="1"/>
</dbReference>
<dbReference type="PROSITE" id="PS00665">
    <property type="entry name" value="DHDPS_1"/>
    <property type="match status" value="1"/>
</dbReference>
<keyword evidence="18" id="KW-1185">Reference proteome</keyword>
<dbReference type="GO" id="GO:0003735">
    <property type="term" value="F:structural constituent of ribosome"/>
    <property type="evidence" value="ECO:0007669"/>
    <property type="project" value="InterPro"/>
</dbReference>
<evidence type="ECO:0000256" key="7">
    <source>
        <dbReference type="ARBA" id="ARBA00012911"/>
    </source>
</evidence>
<proteinExistence type="inferred from homology"/>
<protein>
    <recommendedName>
        <fullName evidence="14">Large ribosomal subunit protein eL36</fullName>
        <ecNumber evidence="7">4.1.3.3</ecNumber>
    </recommendedName>
    <alternativeName>
        <fullName evidence="15">60S ribosomal protein L36</fullName>
    </alternativeName>
</protein>
<evidence type="ECO:0000256" key="9">
    <source>
        <dbReference type="ARBA" id="ARBA00022980"/>
    </source>
</evidence>
<comment type="catalytic activity">
    <reaction evidence="16">
        <text>aceneuramate = aldehydo-N-acetyl-D-mannosamine + pyruvate</text>
        <dbReference type="Rhea" id="RHEA:23296"/>
        <dbReference type="ChEBI" id="CHEBI:15361"/>
        <dbReference type="ChEBI" id="CHEBI:17122"/>
        <dbReference type="ChEBI" id="CHEBI:173083"/>
        <dbReference type="EC" id="4.1.3.3"/>
    </reaction>
</comment>
<evidence type="ECO:0000256" key="17">
    <source>
        <dbReference type="SAM" id="MobiDB-lite"/>
    </source>
</evidence>
<evidence type="ECO:0000256" key="10">
    <source>
        <dbReference type="ARBA" id="ARBA00023239"/>
    </source>
</evidence>
<dbReference type="GO" id="GO:0005840">
    <property type="term" value="C:ribosome"/>
    <property type="evidence" value="ECO:0007669"/>
    <property type="project" value="UniProtKB-KW"/>
</dbReference>
<comment type="subcellular location">
    <subcellularLocation>
        <location evidence="1">Cytoplasm</location>
    </subcellularLocation>
</comment>
<comment type="pathway">
    <text evidence="2">Amino-sugar metabolism; N-acetylneuraminate degradation.</text>
</comment>
<feature type="region of interest" description="Disordered" evidence="17">
    <location>
        <begin position="583"/>
        <end position="611"/>
    </location>
</feature>
<dbReference type="GO" id="GO:0005737">
    <property type="term" value="C:cytoplasm"/>
    <property type="evidence" value="ECO:0007669"/>
    <property type="project" value="UniProtKB-SubCell"/>
</dbReference>
<name>A0A1I8FA66_9PLAT</name>
<dbReference type="AlphaFoldDB" id="A0A1I8FA66"/>
<dbReference type="InterPro" id="IPR013785">
    <property type="entry name" value="Aldolase_TIM"/>
</dbReference>
<keyword evidence="12" id="KW-0687">Ribonucleoprotein</keyword>
<dbReference type="InterPro" id="IPR000509">
    <property type="entry name" value="Ribosomal_eL36"/>
</dbReference>
<organism evidence="18 19">
    <name type="scientific">Macrostomum lignano</name>
    <dbReference type="NCBI Taxonomy" id="282301"/>
    <lineage>
        <taxon>Eukaryota</taxon>
        <taxon>Metazoa</taxon>
        <taxon>Spiralia</taxon>
        <taxon>Lophotrochozoa</taxon>
        <taxon>Platyhelminthes</taxon>
        <taxon>Rhabditophora</taxon>
        <taxon>Macrostomorpha</taxon>
        <taxon>Macrostomida</taxon>
        <taxon>Macrostomidae</taxon>
        <taxon>Macrostomum</taxon>
    </lineage>
</organism>
<evidence type="ECO:0000256" key="15">
    <source>
        <dbReference type="ARBA" id="ARBA00035331"/>
    </source>
</evidence>
<dbReference type="InterPro" id="IPR038097">
    <property type="entry name" value="Ribosomal_eL36_sf"/>
</dbReference>